<evidence type="ECO:0000256" key="7">
    <source>
        <dbReference type="PIRSR" id="PIRSR005096-2"/>
    </source>
</evidence>
<evidence type="ECO:0000256" key="4">
    <source>
        <dbReference type="ARBA" id="ARBA00023277"/>
    </source>
</evidence>
<dbReference type="GO" id="GO:0033499">
    <property type="term" value="P:galactose catabolic process via UDP-galactose, Leloir pathway"/>
    <property type="evidence" value="ECO:0000318"/>
    <property type="project" value="GO_Central"/>
</dbReference>
<keyword evidence="4 5" id="KW-0119">Carbohydrate metabolism</keyword>
<dbReference type="AlphaFoldDB" id="D8R045"/>
<evidence type="ECO:0000256" key="8">
    <source>
        <dbReference type="PIRSR" id="PIRSR005096-3"/>
    </source>
</evidence>
<dbReference type="Gene3D" id="2.70.98.10">
    <property type="match status" value="1"/>
</dbReference>
<feature type="binding site" evidence="8">
    <location>
        <begin position="83"/>
        <end position="84"/>
    </location>
    <ligand>
        <name>beta-D-galactose</name>
        <dbReference type="ChEBI" id="CHEBI:27667"/>
    </ligand>
</feature>
<feature type="binding site" evidence="7">
    <location>
        <position position="249"/>
    </location>
    <ligand>
        <name>beta-D-galactose</name>
        <dbReference type="ChEBI" id="CHEBI:27667"/>
    </ligand>
</feature>
<evidence type="ECO:0000313" key="10">
    <source>
        <dbReference type="Proteomes" id="UP000001514"/>
    </source>
</evidence>
<dbReference type="InterPro" id="IPR047215">
    <property type="entry name" value="Galactose_mutarotase-like"/>
</dbReference>
<dbReference type="InterPro" id="IPR011013">
    <property type="entry name" value="Gal_mutarotase_sf_dom"/>
</dbReference>
<dbReference type="InterPro" id="IPR008183">
    <property type="entry name" value="Aldose_1/G6P_1-epimerase"/>
</dbReference>
<dbReference type="CDD" id="cd09019">
    <property type="entry name" value="galactose_mutarotase_like"/>
    <property type="match status" value="1"/>
</dbReference>
<dbReference type="EC" id="5.1.3.3" evidence="5"/>
<dbReference type="Gramene" id="EFJ34910">
    <property type="protein sequence ID" value="EFJ34910"/>
    <property type="gene ID" value="SELMODRAFT_230384"/>
</dbReference>
<accession>D8R045</accession>
<keyword evidence="10" id="KW-1185">Reference proteome</keyword>
<dbReference type="OrthoDB" id="274691at2759"/>
<feature type="active site" description="Proton donor" evidence="6">
    <location>
        <position position="183"/>
    </location>
</feature>
<dbReference type="Pfam" id="PF01263">
    <property type="entry name" value="Aldose_epim"/>
    <property type="match status" value="1"/>
</dbReference>
<dbReference type="PANTHER" id="PTHR10091:SF0">
    <property type="entry name" value="GALACTOSE MUTAROTASE"/>
    <property type="match status" value="1"/>
</dbReference>
<evidence type="ECO:0000256" key="6">
    <source>
        <dbReference type="PIRSR" id="PIRSR005096-1"/>
    </source>
</evidence>
<name>D8R045_SELML</name>
<organism evidence="10">
    <name type="scientific">Selaginella moellendorffii</name>
    <name type="common">Spikemoss</name>
    <dbReference type="NCBI Taxonomy" id="88036"/>
    <lineage>
        <taxon>Eukaryota</taxon>
        <taxon>Viridiplantae</taxon>
        <taxon>Streptophyta</taxon>
        <taxon>Embryophyta</taxon>
        <taxon>Tracheophyta</taxon>
        <taxon>Lycopodiopsida</taxon>
        <taxon>Selaginellales</taxon>
        <taxon>Selaginellaceae</taxon>
        <taxon>Selaginella</taxon>
    </lineage>
</organism>
<evidence type="ECO:0000256" key="5">
    <source>
        <dbReference type="PIRNR" id="PIRNR005096"/>
    </source>
</evidence>
<dbReference type="GO" id="GO:0004034">
    <property type="term" value="F:aldose 1-epimerase activity"/>
    <property type="evidence" value="ECO:0000318"/>
    <property type="project" value="GO_Central"/>
</dbReference>
<dbReference type="EMBL" id="GL377569">
    <property type="protein sequence ID" value="EFJ34910.1"/>
    <property type="molecule type" value="Genomic_DNA"/>
</dbReference>
<evidence type="ECO:0000256" key="2">
    <source>
        <dbReference type="ARBA" id="ARBA00006206"/>
    </source>
</evidence>
<dbReference type="PIRSF" id="PIRSF005096">
    <property type="entry name" value="GALM"/>
    <property type="match status" value="1"/>
</dbReference>
<dbReference type="HOGENOM" id="CLU_031753_2_0_1"/>
<dbReference type="FunCoup" id="D8R045">
    <property type="interactions" value="2428"/>
</dbReference>
<dbReference type="GO" id="GO:0030246">
    <property type="term" value="F:carbohydrate binding"/>
    <property type="evidence" value="ECO:0007669"/>
    <property type="project" value="InterPro"/>
</dbReference>
<dbReference type="OMA" id="IYHHISR"/>
<feature type="active site" description="Proton acceptor" evidence="6">
    <location>
        <position position="314"/>
    </location>
</feature>
<reference evidence="9 10" key="1">
    <citation type="journal article" date="2011" name="Science">
        <title>The Selaginella genome identifies genetic changes associated with the evolution of vascular plants.</title>
        <authorList>
            <person name="Banks J.A."/>
            <person name="Nishiyama T."/>
            <person name="Hasebe M."/>
            <person name="Bowman J.L."/>
            <person name="Gribskov M."/>
            <person name="dePamphilis C."/>
            <person name="Albert V.A."/>
            <person name="Aono N."/>
            <person name="Aoyama T."/>
            <person name="Ambrose B.A."/>
            <person name="Ashton N.W."/>
            <person name="Axtell M.J."/>
            <person name="Barker E."/>
            <person name="Barker M.S."/>
            <person name="Bennetzen J.L."/>
            <person name="Bonawitz N.D."/>
            <person name="Chapple C."/>
            <person name="Cheng C."/>
            <person name="Correa L.G."/>
            <person name="Dacre M."/>
            <person name="DeBarry J."/>
            <person name="Dreyer I."/>
            <person name="Elias M."/>
            <person name="Engstrom E.M."/>
            <person name="Estelle M."/>
            <person name="Feng L."/>
            <person name="Finet C."/>
            <person name="Floyd S.K."/>
            <person name="Frommer W.B."/>
            <person name="Fujita T."/>
            <person name="Gramzow L."/>
            <person name="Gutensohn M."/>
            <person name="Harholt J."/>
            <person name="Hattori M."/>
            <person name="Heyl A."/>
            <person name="Hirai T."/>
            <person name="Hiwatashi Y."/>
            <person name="Ishikawa M."/>
            <person name="Iwata M."/>
            <person name="Karol K.G."/>
            <person name="Koehler B."/>
            <person name="Kolukisaoglu U."/>
            <person name="Kubo M."/>
            <person name="Kurata T."/>
            <person name="Lalonde S."/>
            <person name="Li K."/>
            <person name="Li Y."/>
            <person name="Litt A."/>
            <person name="Lyons E."/>
            <person name="Manning G."/>
            <person name="Maruyama T."/>
            <person name="Michael T.P."/>
            <person name="Mikami K."/>
            <person name="Miyazaki S."/>
            <person name="Morinaga S."/>
            <person name="Murata T."/>
            <person name="Mueller-Roeber B."/>
            <person name="Nelson D.R."/>
            <person name="Obara M."/>
            <person name="Oguri Y."/>
            <person name="Olmstead R.G."/>
            <person name="Onodera N."/>
            <person name="Petersen B.L."/>
            <person name="Pils B."/>
            <person name="Prigge M."/>
            <person name="Rensing S.A."/>
            <person name="Riano-Pachon D.M."/>
            <person name="Roberts A.W."/>
            <person name="Sato Y."/>
            <person name="Scheller H.V."/>
            <person name="Schulz B."/>
            <person name="Schulz C."/>
            <person name="Shakirov E.V."/>
            <person name="Shibagaki N."/>
            <person name="Shinohara N."/>
            <person name="Shippen D.E."/>
            <person name="Soerensen I."/>
            <person name="Sotooka R."/>
            <person name="Sugimoto N."/>
            <person name="Sugita M."/>
            <person name="Sumikawa N."/>
            <person name="Tanurdzic M."/>
            <person name="Theissen G."/>
            <person name="Ulvskov P."/>
            <person name="Wakazuki S."/>
            <person name="Weng J.K."/>
            <person name="Willats W.W."/>
            <person name="Wipf D."/>
            <person name="Wolf P.G."/>
            <person name="Yang L."/>
            <person name="Zimmer A.D."/>
            <person name="Zhu Q."/>
            <person name="Mitros T."/>
            <person name="Hellsten U."/>
            <person name="Loque D."/>
            <person name="Otillar R."/>
            <person name="Salamov A."/>
            <person name="Schmutz J."/>
            <person name="Shapiro H."/>
            <person name="Lindquist E."/>
            <person name="Lucas S."/>
            <person name="Rokhsar D."/>
            <person name="Grigoriev I.V."/>
        </authorList>
    </citation>
    <scope>NUCLEOTIDE SEQUENCE [LARGE SCALE GENOMIC DNA]</scope>
</reference>
<comment type="similarity">
    <text evidence="2 5">Belongs to the aldose epimerase family.</text>
</comment>
<dbReference type="PANTHER" id="PTHR10091">
    <property type="entry name" value="ALDOSE-1-EPIMERASE"/>
    <property type="match status" value="1"/>
</dbReference>
<dbReference type="SUPFAM" id="SSF74650">
    <property type="entry name" value="Galactose mutarotase-like"/>
    <property type="match status" value="1"/>
</dbReference>
<protein>
    <recommendedName>
        <fullName evidence="5">Aldose 1-epimerase</fullName>
        <ecNumber evidence="5">5.1.3.3</ecNumber>
    </recommendedName>
</protein>
<sequence>MASDSKCVDVEAWGRKPGVYLYTLRNGGITARITNWGATIVSLCLRDPSAGEDIDIVLGFDSCDPYMDGTSPYFGCIVGRVANRIKDASFSMDGVTYTLPANNNMNTLHGGEVGYDKVLWQSQIVKESQVPAVEFTYRSSDGEQGFPGELDVSVTYALHENELRVEMRAVPASKQTPVSLAQHTYWNLAGHKSGSILDHTICISASRYTPVDDFQIPTGELAPVAGTAFDFLQEARIGSRIDQVEGGYDHNYVLDQKQGPGLCFAARVRDPSSGRTMELLTDAPGLQFYTGNFLVAEAGKDGQVYRKHAGLCLETQGFPNAVNDARFPSVMVSPGEVYRHQMVFRFSVTRKEKTKCLLE</sequence>
<dbReference type="GO" id="GO:0006006">
    <property type="term" value="P:glucose metabolic process"/>
    <property type="evidence" value="ECO:0000318"/>
    <property type="project" value="GO_Central"/>
</dbReference>
<evidence type="ECO:0000256" key="3">
    <source>
        <dbReference type="ARBA" id="ARBA00023235"/>
    </source>
</evidence>
<dbReference type="InterPro" id="IPR015443">
    <property type="entry name" value="Aldose_1-epimerase"/>
</dbReference>
<evidence type="ECO:0000256" key="1">
    <source>
        <dbReference type="ARBA" id="ARBA00005028"/>
    </source>
</evidence>
<dbReference type="NCBIfam" id="NF008277">
    <property type="entry name" value="PRK11055.1"/>
    <property type="match status" value="1"/>
</dbReference>
<keyword evidence="3 5" id="KW-0413">Isomerase</keyword>
<dbReference type="InParanoid" id="D8R045"/>
<proteinExistence type="inferred from homology"/>
<dbReference type="STRING" id="88036.D8R045"/>
<evidence type="ECO:0000313" key="9">
    <source>
        <dbReference type="EMBL" id="EFJ34910.1"/>
    </source>
</evidence>
<dbReference type="InterPro" id="IPR014718">
    <property type="entry name" value="GH-type_carb-bd"/>
</dbReference>
<gene>
    <name evidence="9" type="ORF">SELMODRAFT_230384</name>
</gene>
<comment type="catalytic activity">
    <reaction evidence="5">
        <text>alpha-D-glucose = beta-D-glucose</text>
        <dbReference type="Rhea" id="RHEA:10264"/>
        <dbReference type="ChEBI" id="CHEBI:15903"/>
        <dbReference type="ChEBI" id="CHEBI:17925"/>
        <dbReference type="EC" id="5.1.3.3"/>
    </reaction>
</comment>
<comment type="pathway">
    <text evidence="1 5">Carbohydrate metabolism; hexose metabolism.</text>
</comment>
<dbReference type="eggNOG" id="KOG1604">
    <property type="taxonomic scope" value="Eukaryota"/>
</dbReference>
<dbReference type="KEGG" id="smo:SELMODRAFT_230384"/>
<dbReference type="Proteomes" id="UP000001514">
    <property type="component" value="Unassembled WGS sequence"/>
</dbReference>
<feature type="binding site" evidence="8">
    <location>
        <begin position="183"/>
        <end position="185"/>
    </location>
    <ligand>
        <name>beta-D-galactose</name>
        <dbReference type="ChEBI" id="CHEBI:27667"/>
    </ligand>
</feature>
<dbReference type="UniPathway" id="UPA00242"/>